<dbReference type="AlphaFoldDB" id="A0A9P1DEF2"/>
<keyword evidence="4" id="KW-1185">Reference proteome</keyword>
<dbReference type="InterPro" id="IPR035979">
    <property type="entry name" value="RBD_domain_sf"/>
</dbReference>
<dbReference type="EMBL" id="CAMXCT010004234">
    <property type="protein sequence ID" value="CAI4008257.1"/>
    <property type="molecule type" value="Genomic_DNA"/>
</dbReference>
<dbReference type="GO" id="GO:0003676">
    <property type="term" value="F:nucleic acid binding"/>
    <property type="evidence" value="ECO:0007669"/>
    <property type="project" value="InterPro"/>
</dbReference>
<dbReference type="EMBL" id="CAMXCT020004234">
    <property type="protein sequence ID" value="CAL1161632.1"/>
    <property type="molecule type" value="Genomic_DNA"/>
</dbReference>
<name>A0A9P1DEF2_9DINO</name>
<dbReference type="Pfam" id="PF04059">
    <property type="entry name" value="RRM_2"/>
    <property type="match status" value="1"/>
</dbReference>
<evidence type="ECO:0000313" key="2">
    <source>
        <dbReference type="EMBL" id="CAI4008257.1"/>
    </source>
</evidence>
<reference evidence="3 4" key="2">
    <citation type="submission" date="2024-05" db="EMBL/GenBank/DDBJ databases">
        <authorList>
            <person name="Chen Y."/>
            <person name="Shah S."/>
            <person name="Dougan E. K."/>
            <person name="Thang M."/>
            <person name="Chan C."/>
        </authorList>
    </citation>
    <scope>NUCLEOTIDE SEQUENCE [LARGE SCALE GENOMIC DNA]</scope>
</reference>
<evidence type="ECO:0000313" key="3">
    <source>
        <dbReference type="EMBL" id="CAL4795569.1"/>
    </source>
</evidence>
<reference evidence="2" key="1">
    <citation type="submission" date="2022-10" db="EMBL/GenBank/DDBJ databases">
        <authorList>
            <person name="Chen Y."/>
            <person name="Dougan E. K."/>
            <person name="Chan C."/>
            <person name="Rhodes N."/>
            <person name="Thang M."/>
        </authorList>
    </citation>
    <scope>NUCLEOTIDE SEQUENCE</scope>
</reference>
<dbReference type="InterPro" id="IPR016024">
    <property type="entry name" value="ARM-type_fold"/>
</dbReference>
<accession>A0A9P1DEF2</accession>
<feature type="domain" description="Mei2-like C-terminal RNA recognition motif" evidence="1">
    <location>
        <begin position="196"/>
        <end position="292"/>
    </location>
</feature>
<evidence type="ECO:0000313" key="4">
    <source>
        <dbReference type="Proteomes" id="UP001152797"/>
    </source>
</evidence>
<sequence>MAIVSLCTEPCWNAADTCIATLQVHINFGEVRWEPIDPIGHDQASKTLPIMMYVPIVIIPCPPDSFGDAGTDAATDASNIANCSDEISDLCEECTGHLVVRSTFLHMDDGHSLMQTYRKLRRAKTDFALMNDPEVYEPGKLSPANFRETHQQTQTMQAPHFQPLQPLQPLQPVSDVHPCNGKQQAQETQIGKGKERTTVMLRNLPNNYTREMFLKMLDDHGLMGKYDFAYLPCDFYRDANLGYAFVNLVDGKAVDELWKIFHGFSDWALPTAKVCEVSWSGPHQGFKAHIERYRNSPVMHKSVPDEYKPVMFKNGVRKPFPRPTKKVLLERLSARSNTTRYHSTEIHCALWLSAEFAPAEAVAYVTPFLQHVDAVVSAAAWRCLRCLLFCRDEDDQEALQLQRRAAVQRALRALRAWSREELLSIDTFARAAEAVEVLRWSVEAGVENAKQILESGILVSMAKSFKASHLGLRRSLLRLLSALLAANFTDAAHVIFKAGLWTSVVSACEDLTVEEGNDELGELDVLTVKTDVVLLVIQGTGEDSQLLLWLSKSTALLQQWQWTLQSLGVAVQKQVGGHGLLRVANLLRLHLAALLRFMELPIEDSDFLFSWQVTVALGEALQADMPMETQQLATAALVSWAAIRMKEVSETGDSAALATLGTRASQHLLRVLSGHDAGAGIGLAECAAAANLFASSSQAAFSAAKQLPELSALLQQLSEQRRHQQLIWVMRVFFAMLISSEDALEGARAEGLLTSVLLALRSSADRDQALCLEFLEQLFHLSGQLQEELFQSELLSWLMRLSTKRQLASAAFCCVMDILCLCSDVLAGKPLLFRYLGQLMEAIRSLSKTTTLPVRWKSKRLVAAMNFISSLRLCSRSAAILTGAASGDSGTRRHLSAPLGAGLDLWFDFAGETPKGDIHGIPVRNAALRLLLALSEALPKASVEAWPRLMPLLQDRHCAGGEKRLDPREGLLQRLAEDDSRAAALCEAWMR</sequence>
<proteinExistence type="predicted"/>
<dbReference type="InterPro" id="IPR007201">
    <property type="entry name" value="Mei2-like_Rrm_C"/>
</dbReference>
<evidence type="ECO:0000259" key="1">
    <source>
        <dbReference type="Pfam" id="PF04059"/>
    </source>
</evidence>
<dbReference type="EMBL" id="CAMXCT030004234">
    <property type="protein sequence ID" value="CAL4795569.1"/>
    <property type="molecule type" value="Genomic_DNA"/>
</dbReference>
<dbReference type="CDD" id="cd12277">
    <property type="entry name" value="RRM3_MEI2_EAR1_like"/>
    <property type="match status" value="1"/>
</dbReference>
<dbReference type="SUPFAM" id="SSF54928">
    <property type="entry name" value="RNA-binding domain, RBD"/>
    <property type="match status" value="1"/>
</dbReference>
<dbReference type="SUPFAM" id="SSF48371">
    <property type="entry name" value="ARM repeat"/>
    <property type="match status" value="1"/>
</dbReference>
<protein>
    <submittedName>
        <fullName evidence="3">Meiosis protein mei2</fullName>
    </submittedName>
</protein>
<dbReference type="OrthoDB" id="417481at2759"/>
<organism evidence="2">
    <name type="scientific">Cladocopium goreaui</name>
    <dbReference type="NCBI Taxonomy" id="2562237"/>
    <lineage>
        <taxon>Eukaryota</taxon>
        <taxon>Sar</taxon>
        <taxon>Alveolata</taxon>
        <taxon>Dinophyceae</taxon>
        <taxon>Suessiales</taxon>
        <taxon>Symbiodiniaceae</taxon>
        <taxon>Cladocopium</taxon>
    </lineage>
</organism>
<dbReference type="Proteomes" id="UP001152797">
    <property type="component" value="Unassembled WGS sequence"/>
</dbReference>
<comment type="caution">
    <text evidence="2">The sequence shown here is derived from an EMBL/GenBank/DDBJ whole genome shotgun (WGS) entry which is preliminary data.</text>
</comment>
<gene>
    <name evidence="2" type="ORF">C1SCF055_LOCUS33712</name>
</gene>